<evidence type="ECO:0000256" key="2">
    <source>
        <dbReference type="SAM" id="SignalP"/>
    </source>
</evidence>
<gene>
    <name evidence="3" type="ORF">H6P81_020161</name>
</gene>
<dbReference type="EMBL" id="JAINDJ010000008">
    <property type="protein sequence ID" value="KAG9439996.1"/>
    <property type="molecule type" value="Genomic_DNA"/>
</dbReference>
<keyword evidence="4" id="KW-1185">Reference proteome</keyword>
<proteinExistence type="predicted"/>
<evidence type="ECO:0000313" key="4">
    <source>
        <dbReference type="Proteomes" id="UP000825729"/>
    </source>
</evidence>
<organism evidence="3 4">
    <name type="scientific">Aristolochia fimbriata</name>
    <name type="common">White veined hardy Dutchman's pipe vine</name>
    <dbReference type="NCBI Taxonomy" id="158543"/>
    <lineage>
        <taxon>Eukaryota</taxon>
        <taxon>Viridiplantae</taxon>
        <taxon>Streptophyta</taxon>
        <taxon>Embryophyta</taxon>
        <taxon>Tracheophyta</taxon>
        <taxon>Spermatophyta</taxon>
        <taxon>Magnoliopsida</taxon>
        <taxon>Magnoliidae</taxon>
        <taxon>Piperales</taxon>
        <taxon>Aristolochiaceae</taxon>
        <taxon>Aristolochia</taxon>
    </lineage>
</organism>
<comment type="caution">
    <text evidence="3">The sequence shown here is derived from an EMBL/GenBank/DDBJ whole genome shotgun (WGS) entry which is preliminary data.</text>
</comment>
<evidence type="ECO:0000313" key="3">
    <source>
        <dbReference type="EMBL" id="KAG9439996.1"/>
    </source>
</evidence>
<feature type="compositionally biased region" description="Pro residues" evidence="1">
    <location>
        <begin position="88"/>
        <end position="97"/>
    </location>
</feature>
<dbReference type="AlphaFoldDB" id="A0AAV7DWN0"/>
<dbReference type="PANTHER" id="PTHR37249">
    <property type="entry name" value="OS03G0206201 PROTEIN"/>
    <property type="match status" value="1"/>
</dbReference>
<sequence length="111" mass="11972">MAVATVVIFLALFSPTSFSGSVPQSCGECVSQANTKKPKENAMYDLKSSSKRDGREVIFEDYHLIDPAPSSKAAIKTGPVEHGSPFRPYIPPATPPSHPKKGPYGLPPFRL</sequence>
<feature type="chain" id="PRO_5043922111" evidence="2">
    <location>
        <begin position="20"/>
        <end position="111"/>
    </location>
</feature>
<accession>A0AAV7DWN0</accession>
<evidence type="ECO:0000256" key="1">
    <source>
        <dbReference type="SAM" id="MobiDB-lite"/>
    </source>
</evidence>
<reference evidence="3 4" key="1">
    <citation type="submission" date="2021-07" db="EMBL/GenBank/DDBJ databases">
        <title>The Aristolochia fimbriata genome: insights into angiosperm evolution, floral development and chemical biosynthesis.</title>
        <authorList>
            <person name="Jiao Y."/>
        </authorList>
    </citation>
    <scope>NUCLEOTIDE SEQUENCE [LARGE SCALE GENOMIC DNA]</scope>
    <source>
        <strain evidence="3">IBCAS-2021</strain>
        <tissue evidence="3">Leaf</tissue>
    </source>
</reference>
<dbReference type="Proteomes" id="UP000825729">
    <property type="component" value="Unassembled WGS sequence"/>
</dbReference>
<feature type="region of interest" description="Disordered" evidence="1">
    <location>
        <begin position="73"/>
        <end position="111"/>
    </location>
</feature>
<feature type="signal peptide" evidence="2">
    <location>
        <begin position="1"/>
        <end position="19"/>
    </location>
</feature>
<keyword evidence="2" id="KW-0732">Signal</keyword>
<dbReference type="PANTHER" id="PTHR37249:SF3">
    <property type="entry name" value="OS03G0206201 PROTEIN"/>
    <property type="match status" value="1"/>
</dbReference>
<protein>
    <submittedName>
        <fullName evidence="3">Uncharacterized protein</fullName>
    </submittedName>
</protein>
<name>A0AAV7DWN0_ARIFI</name>